<sequence>MAKENPVSEIPKIAHSVADP</sequence>
<reference evidence="2" key="1">
    <citation type="journal article" date="2012" name="PLoS ONE">
        <title>Gene sets for utilization of primary and secondary nutrition supplies in the distal gut of endangered iberian lynx.</title>
        <authorList>
            <person name="Alcaide M."/>
            <person name="Messina E."/>
            <person name="Richter M."/>
            <person name="Bargiela R."/>
            <person name="Peplies J."/>
            <person name="Huws S.A."/>
            <person name="Newbold C.J."/>
            <person name="Golyshin P.N."/>
            <person name="Simon M.A."/>
            <person name="Lopez G."/>
            <person name="Yakimov M.M."/>
            <person name="Ferrer M."/>
        </authorList>
    </citation>
    <scope>NUCLEOTIDE SEQUENCE</scope>
</reference>
<evidence type="ECO:0000313" key="2">
    <source>
        <dbReference type="EMBL" id="EJW89732.1"/>
    </source>
</evidence>
<proteinExistence type="predicted"/>
<evidence type="ECO:0000256" key="1">
    <source>
        <dbReference type="SAM" id="MobiDB-lite"/>
    </source>
</evidence>
<name>J9FJB7_9ZZZZ</name>
<organism evidence="2">
    <name type="scientific">gut metagenome</name>
    <dbReference type="NCBI Taxonomy" id="749906"/>
    <lineage>
        <taxon>unclassified sequences</taxon>
        <taxon>metagenomes</taxon>
        <taxon>organismal metagenomes</taxon>
    </lineage>
</organism>
<feature type="region of interest" description="Disordered" evidence="1">
    <location>
        <begin position="1"/>
        <end position="20"/>
    </location>
</feature>
<dbReference type="AlphaFoldDB" id="J9FJB7"/>
<accession>J9FJB7</accession>
<protein>
    <submittedName>
        <fullName evidence="2">Uncharacterized protein</fullName>
    </submittedName>
</protein>
<gene>
    <name evidence="2" type="ORF">EVA_22160</name>
</gene>
<feature type="non-terminal residue" evidence="2">
    <location>
        <position position="20"/>
    </location>
</feature>
<dbReference type="EMBL" id="AMCI01009296">
    <property type="protein sequence ID" value="EJW89732.1"/>
    <property type="molecule type" value="Genomic_DNA"/>
</dbReference>
<comment type="caution">
    <text evidence="2">The sequence shown here is derived from an EMBL/GenBank/DDBJ whole genome shotgun (WGS) entry which is preliminary data.</text>
</comment>